<keyword evidence="5 9" id="KW-0805">Transcription regulation</keyword>
<evidence type="ECO:0000256" key="1">
    <source>
        <dbReference type="ARBA" id="ARBA00004496"/>
    </source>
</evidence>
<comment type="subcellular location">
    <subcellularLocation>
        <location evidence="1 9">Cytoplasm</location>
    </subcellularLocation>
</comment>
<evidence type="ECO:0000259" key="11">
    <source>
        <dbReference type="PROSITE" id="PS50110"/>
    </source>
</evidence>
<feature type="modified residue" description="4-aspartylphosphate" evidence="10">
    <location>
        <position position="60"/>
    </location>
</feature>
<evidence type="ECO:0000256" key="6">
    <source>
        <dbReference type="ARBA" id="ARBA00023125"/>
    </source>
</evidence>
<evidence type="ECO:0000256" key="9">
    <source>
        <dbReference type="PIRNR" id="PIRNR006171"/>
    </source>
</evidence>
<gene>
    <name evidence="12" type="ORF">GCM10022240_16230</name>
</gene>
<dbReference type="PANTHER" id="PTHR45526">
    <property type="entry name" value="TRANSCRIPTIONAL REGULATORY PROTEIN DPIA"/>
    <property type="match status" value="1"/>
</dbReference>
<keyword evidence="6 9" id="KW-0238">DNA-binding</keyword>
<accession>A0ABP7GFV2</accession>
<keyword evidence="3 10" id="KW-0597">Phosphoprotein</keyword>
<dbReference type="SUPFAM" id="SSF52172">
    <property type="entry name" value="CheY-like"/>
    <property type="match status" value="1"/>
</dbReference>
<dbReference type="InterPro" id="IPR051271">
    <property type="entry name" value="2C-system_Tx_regulators"/>
</dbReference>
<dbReference type="Pfam" id="PF09339">
    <property type="entry name" value="HTH_IclR"/>
    <property type="match status" value="1"/>
</dbReference>
<evidence type="ECO:0000256" key="10">
    <source>
        <dbReference type="PROSITE-ProRule" id="PRU00169"/>
    </source>
</evidence>
<keyword evidence="2 9" id="KW-0963">Cytoplasm</keyword>
<evidence type="ECO:0000256" key="3">
    <source>
        <dbReference type="ARBA" id="ARBA00022553"/>
    </source>
</evidence>
<name>A0ABP7GFV2_9MICO</name>
<reference evidence="13" key="1">
    <citation type="journal article" date="2019" name="Int. J. Syst. Evol. Microbiol.">
        <title>The Global Catalogue of Microorganisms (GCM) 10K type strain sequencing project: providing services to taxonomists for standard genome sequencing and annotation.</title>
        <authorList>
            <consortium name="The Broad Institute Genomics Platform"/>
            <consortium name="The Broad Institute Genome Sequencing Center for Infectious Disease"/>
            <person name="Wu L."/>
            <person name="Ma J."/>
        </authorList>
    </citation>
    <scope>NUCLEOTIDE SEQUENCE [LARGE SCALE GENOMIC DNA]</scope>
    <source>
        <strain evidence="13">JCM 16950</strain>
    </source>
</reference>
<dbReference type="PROSITE" id="PS50110">
    <property type="entry name" value="RESPONSE_REGULATORY"/>
    <property type="match status" value="1"/>
</dbReference>
<evidence type="ECO:0000256" key="8">
    <source>
        <dbReference type="ARBA" id="ARBA00023163"/>
    </source>
</evidence>
<organism evidence="12 13">
    <name type="scientific">Microbacterium kribbense</name>
    <dbReference type="NCBI Taxonomy" id="433645"/>
    <lineage>
        <taxon>Bacteria</taxon>
        <taxon>Bacillati</taxon>
        <taxon>Actinomycetota</taxon>
        <taxon>Actinomycetes</taxon>
        <taxon>Micrococcales</taxon>
        <taxon>Microbacteriaceae</taxon>
        <taxon>Microbacterium</taxon>
    </lineage>
</organism>
<dbReference type="Pfam" id="PF00072">
    <property type="entry name" value="Response_reg"/>
    <property type="match status" value="1"/>
</dbReference>
<evidence type="ECO:0000256" key="7">
    <source>
        <dbReference type="ARBA" id="ARBA00023159"/>
    </source>
</evidence>
<protein>
    <recommendedName>
        <fullName evidence="9">Transcriptional regulatory protein</fullName>
    </recommendedName>
</protein>
<dbReference type="PIRSF" id="PIRSF006171">
    <property type="entry name" value="RR_citrat_malat"/>
    <property type="match status" value="1"/>
</dbReference>
<evidence type="ECO:0000313" key="13">
    <source>
        <dbReference type="Proteomes" id="UP001500540"/>
    </source>
</evidence>
<dbReference type="Proteomes" id="UP001500540">
    <property type="component" value="Unassembled WGS sequence"/>
</dbReference>
<dbReference type="EMBL" id="BAABAF010000005">
    <property type="protein sequence ID" value="GAA3764722.1"/>
    <property type="molecule type" value="Genomic_DNA"/>
</dbReference>
<dbReference type="InterPro" id="IPR001789">
    <property type="entry name" value="Sig_transdc_resp-reg_receiver"/>
</dbReference>
<keyword evidence="7 9" id="KW-0010">Activator</keyword>
<dbReference type="InterPro" id="IPR005471">
    <property type="entry name" value="Tscrpt_reg_IclR_N"/>
</dbReference>
<dbReference type="RefSeq" id="WP_344782397.1">
    <property type="nucleotide sequence ID" value="NZ_BAABAF010000005.1"/>
</dbReference>
<evidence type="ECO:0000256" key="2">
    <source>
        <dbReference type="ARBA" id="ARBA00022490"/>
    </source>
</evidence>
<feature type="domain" description="Response regulatory" evidence="11">
    <location>
        <begin position="9"/>
        <end position="125"/>
    </location>
</feature>
<dbReference type="InterPro" id="IPR036388">
    <property type="entry name" value="WH-like_DNA-bd_sf"/>
</dbReference>
<proteinExistence type="predicted"/>
<keyword evidence="8 9" id="KW-0804">Transcription</keyword>
<evidence type="ECO:0000313" key="12">
    <source>
        <dbReference type="EMBL" id="GAA3764722.1"/>
    </source>
</evidence>
<evidence type="ECO:0000256" key="5">
    <source>
        <dbReference type="ARBA" id="ARBA00023015"/>
    </source>
</evidence>
<dbReference type="InterPro" id="IPR024187">
    <property type="entry name" value="Sig_transdc_resp-reg_cit/mal"/>
</dbReference>
<comment type="caution">
    <text evidence="12">The sequence shown here is derived from an EMBL/GenBank/DDBJ whole genome shotgun (WGS) entry which is preliminary data.</text>
</comment>
<sequence>MTDQLPPIRTLIVDDDVRVAGIHAQFVNKVSGFEVTAVAHTAADTLAQVREQRPDLVLLDLYLPDGSGLEIMHDLGEEPEPPGVIVITAARDLSHIRSAMTQGAVHYLVKPFRFAALAERLTAFRDLHFRLAQLDSGSGEADQQQVDGLFQLMRTGTITTPPKGQSAETMRLVQDFVRGADADVSAVDVARAIGVSRPTAQRYLSALAQQGAVELRLRYGTTGRPEHRYRGGSGA</sequence>
<dbReference type="SMART" id="SM00448">
    <property type="entry name" value="REC"/>
    <property type="match status" value="1"/>
</dbReference>
<dbReference type="Gene3D" id="1.10.10.10">
    <property type="entry name" value="Winged helix-like DNA-binding domain superfamily/Winged helix DNA-binding domain"/>
    <property type="match status" value="1"/>
</dbReference>
<dbReference type="InterPro" id="IPR011006">
    <property type="entry name" value="CheY-like_superfamily"/>
</dbReference>
<keyword evidence="4 9" id="KW-0902">Two-component regulatory system</keyword>
<evidence type="ECO:0000256" key="4">
    <source>
        <dbReference type="ARBA" id="ARBA00023012"/>
    </source>
</evidence>
<keyword evidence="13" id="KW-1185">Reference proteome</keyword>
<dbReference type="Gene3D" id="3.40.50.2300">
    <property type="match status" value="1"/>
</dbReference>
<dbReference type="PANTHER" id="PTHR45526:SF1">
    <property type="entry name" value="TRANSCRIPTIONAL REGULATORY PROTEIN DCUR-RELATED"/>
    <property type="match status" value="1"/>
</dbReference>